<reference evidence="1 2" key="1">
    <citation type="journal article" date="2018" name="Sci. Rep.">
        <title>Comparative genomics provides insights into the lifestyle and reveals functional heterogeneity of dark septate endophytic fungi.</title>
        <authorList>
            <person name="Knapp D.G."/>
            <person name="Nemeth J.B."/>
            <person name="Barry K."/>
            <person name="Hainaut M."/>
            <person name="Henrissat B."/>
            <person name="Johnson J."/>
            <person name="Kuo A."/>
            <person name="Lim J.H.P."/>
            <person name="Lipzen A."/>
            <person name="Nolan M."/>
            <person name="Ohm R.A."/>
            <person name="Tamas L."/>
            <person name="Grigoriev I.V."/>
            <person name="Spatafora J.W."/>
            <person name="Nagy L.G."/>
            <person name="Kovacs G.M."/>
        </authorList>
    </citation>
    <scope>NUCLEOTIDE SEQUENCE [LARGE SCALE GENOMIC DNA]</scope>
    <source>
        <strain evidence="1 2">DSE2036</strain>
    </source>
</reference>
<keyword evidence="2" id="KW-1185">Reference proteome</keyword>
<organism evidence="1 2">
    <name type="scientific">Periconia macrospinosa</name>
    <dbReference type="NCBI Taxonomy" id="97972"/>
    <lineage>
        <taxon>Eukaryota</taxon>
        <taxon>Fungi</taxon>
        <taxon>Dikarya</taxon>
        <taxon>Ascomycota</taxon>
        <taxon>Pezizomycotina</taxon>
        <taxon>Dothideomycetes</taxon>
        <taxon>Pleosporomycetidae</taxon>
        <taxon>Pleosporales</taxon>
        <taxon>Massarineae</taxon>
        <taxon>Periconiaceae</taxon>
        <taxon>Periconia</taxon>
    </lineage>
</organism>
<name>A0A2V1CYY1_9PLEO</name>
<protein>
    <recommendedName>
        <fullName evidence="3">Heterokaryon incompatibility domain-containing protein</fullName>
    </recommendedName>
</protein>
<dbReference type="EMBL" id="KZ806017">
    <property type="protein sequence ID" value="PVH90957.1"/>
    <property type="molecule type" value="Genomic_DNA"/>
</dbReference>
<gene>
    <name evidence="1" type="ORF">DM02DRAFT_620772</name>
</gene>
<accession>A0A2V1CYY1</accession>
<evidence type="ECO:0008006" key="3">
    <source>
        <dbReference type="Google" id="ProtNLM"/>
    </source>
</evidence>
<dbReference type="STRING" id="97972.A0A2V1CYY1"/>
<proteinExistence type="predicted"/>
<dbReference type="PANTHER" id="PTHR10622:SF10">
    <property type="entry name" value="HET DOMAIN-CONTAINING PROTEIN"/>
    <property type="match status" value="1"/>
</dbReference>
<dbReference type="AlphaFoldDB" id="A0A2V1CYY1"/>
<dbReference type="PANTHER" id="PTHR10622">
    <property type="entry name" value="HET DOMAIN-CONTAINING PROTEIN"/>
    <property type="match status" value="1"/>
</dbReference>
<evidence type="ECO:0000313" key="1">
    <source>
        <dbReference type="EMBL" id="PVH90957.1"/>
    </source>
</evidence>
<dbReference type="Proteomes" id="UP000244855">
    <property type="component" value="Unassembled WGS sequence"/>
</dbReference>
<evidence type="ECO:0000313" key="2">
    <source>
        <dbReference type="Proteomes" id="UP000244855"/>
    </source>
</evidence>
<sequence>MVPQTAWEESFRNSAWFTRGWTLQELIASQSVEFFSSEGQLLALHLSRRKMKDLPQHSWYSTSYRHILRGIAPIPQDG</sequence>
<dbReference type="OrthoDB" id="20872at2759"/>